<dbReference type="GO" id="GO:0003991">
    <property type="term" value="F:acetylglutamate kinase activity"/>
    <property type="evidence" value="ECO:0007669"/>
    <property type="project" value="UniProtKB-UniRule"/>
</dbReference>
<dbReference type="Proteomes" id="UP001143747">
    <property type="component" value="Unassembled WGS sequence"/>
</dbReference>
<dbReference type="InterPro" id="IPR037528">
    <property type="entry name" value="ArgB"/>
</dbReference>
<feature type="binding site" evidence="8">
    <location>
        <position position="186"/>
    </location>
    <ligand>
        <name>substrate</name>
    </ligand>
</feature>
<keyword evidence="4 8" id="KW-0808">Transferase</keyword>
<dbReference type="NCBIfam" id="TIGR00761">
    <property type="entry name" value="argB"/>
    <property type="match status" value="1"/>
</dbReference>
<keyword evidence="5 8" id="KW-0547">Nucleotide-binding</keyword>
<keyword evidence="8" id="KW-0963">Cytoplasm</keyword>
<feature type="binding site" evidence="8">
    <location>
        <begin position="60"/>
        <end position="61"/>
    </location>
    <ligand>
        <name>substrate</name>
    </ligand>
</feature>
<keyword evidence="7 8" id="KW-0067">ATP-binding</keyword>
<comment type="similarity">
    <text evidence="8">Belongs to the acetylglutamate kinase family. ArgB subfamily.</text>
</comment>
<dbReference type="Pfam" id="PF00696">
    <property type="entry name" value="AA_kinase"/>
    <property type="match status" value="1"/>
</dbReference>
<name>A0A9Q4KTC1_9EURY</name>
<dbReference type="HAMAP" id="MF_00082">
    <property type="entry name" value="ArgB"/>
    <property type="match status" value="1"/>
</dbReference>
<comment type="subcellular location">
    <subcellularLocation>
        <location evidence="8">Cytoplasm</location>
    </subcellularLocation>
</comment>
<dbReference type="GO" id="GO:0042450">
    <property type="term" value="P:L-arginine biosynthetic process via ornithine"/>
    <property type="evidence" value="ECO:0007669"/>
    <property type="project" value="UniProtKB-UniRule"/>
</dbReference>
<dbReference type="AlphaFoldDB" id="A0A9Q4KTC1"/>
<keyword evidence="3 8" id="KW-0028">Amino-acid biosynthesis</keyword>
<dbReference type="InterPro" id="IPR004662">
    <property type="entry name" value="AcgluKinase_fam"/>
</dbReference>
<dbReference type="CDD" id="cd04250">
    <property type="entry name" value="AAK_NAGK-C"/>
    <property type="match status" value="1"/>
</dbReference>
<evidence type="ECO:0000256" key="2">
    <source>
        <dbReference type="ARBA" id="ARBA00022571"/>
    </source>
</evidence>
<evidence type="ECO:0000256" key="8">
    <source>
        <dbReference type="HAMAP-Rule" id="MF_00082"/>
    </source>
</evidence>
<evidence type="ECO:0000256" key="4">
    <source>
        <dbReference type="ARBA" id="ARBA00022679"/>
    </source>
</evidence>
<gene>
    <name evidence="8 10" type="primary">argB</name>
    <name evidence="10" type="ORF">L0665_06935</name>
</gene>
<dbReference type="Gene3D" id="3.40.1160.10">
    <property type="entry name" value="Acetylglutamate kinase-like"/>
    <property type="match status" value="1"/>
</dbReference>
<evidence type="ECO:0000256" key="7">
    <source>
        <dbReference type="ARBA" id="ARBA00022840"/>
    </source>
</evidence>
<feature type="site" description="Transition state stabilizer" evidence="8">
    <location>
        <position position="247"/>
    </location>
</feature>
<evidence type="ECO:0000256" key="6">
    <source>
        <dbReference type="ARBA" id="ARBA00022777"/>
    </source>
</evidence>
<evidence type="ECO:0000259" key="9">
    <source>
        <dbReference type="Pfam" id="PF00696"/>
    </source>
</evidence>
<dbReference type="EMBL" id="JAKELO010000002">
    <property type="protein sequence ID" value="MDE4908344.1"/>
    <property type="molecule type" value="Genomic_DNA"/>
</dbReference>
<evidence type="ECO:0000313" key="11">
    <source>
        <dbReference type="Proteomes" id="UP001143747"/>
    </source>
</evidence>
<dbReference type="PRINTS" id="PR00474">
    <property type="entry name" value="GLU5KINASE"/>
</dbReference>
<evidence type="ECO:0000256" key="3">
    <source>
        <dbReference type="ARBA" id="ARBA00022605"/>
    </source>
</evidence>
<protein>
    <recommendedName>
        <fullName evidence="8">Acetylglutamate kinase</fullName>
        <ecNumber evidence="8">2.7.2.8</ecNumber>
    </recommendedName>
    <alternativeName>
        <fullName evidence="8">N-acetyl-L-glutamate 5-phosphotransferase</fullName>
    </alternativeName>
    <alternativeName>
        <fullName evidence="8">NAG kinase</fullName>
        <shortName evidence="8">NAGK</shortName>
    </alternativeName>
</protein>
<keyword evidence="6 8" id="KW-0418">Kinase</keyword>
<keyword evidence="11" id="KW-1185">Reference proteome</keyword>
<dbReference type="InterPro" id="IPR041727">
    <property type="entry name" value="NAGK-C"/>
</dbReference>
<dbReference type="RefSeq" id="WP_274924975.1">
    <property type="nucleotide sequence ID" value="NZ_JAKELO010000002.1"/>
</dbReference>
<dbReference type="PANTHER" id="PTHR23342">
    <property type="entry name" value="N-ACETYLGLUTAMATE SYNTHASE"/>
    <property type="match status" value="1"/>
</dbReference>
<evidence type="ECO:0000256" key="1">
    <source>
        <dbReference type="ARBA" id="ARBA00004828"/>
    </source>
</evidence>
<comment type="catalytic activity">
    <reaction evidence="8">
        <text>N-acetyl-L-glutamate + ATP = N-acetyl-L-glutamyl 5-phosphate + ADP</text>
        <dbReference type="Rhea" id="RHEA:14629"/>
        <dbReference type="ChEBI" id="CHEBI:30616"/>
        <dbReference type="ChEBI" id="CHEBI:44337"/>
        <dbReference type="ChEBI" id="CHEBI:57936"/>
        <dbReference type="ChEBI" id="CHEBI:456216"/>
        <dbReference type="EC" id="2.7.2.8"/>
    </reaction>
</comment>
<keyword evidence="2 8" id="KW-0055">Arginine biosynthesis</keyword>
<organism evidence="10 11">
    <name type="scientific">Methanogenium marinum</name>
    <dbReference type="NCBI Taxonomy" id="348610"/>
    <lineage>
        <taxon>Archaea</taxon>
        <taxon>Methanobacteriati</taxon>
        <taxon>Methanobacteriota</taxon>
        <taxon>Stenosarchaea group</taxon>
        <taxon>Methanomicrobia</taxon>
        <taxon>Methanomicrobiales</taxon>
        <taxon>Methanomicrobiaceae</taxon>
        <taxon>Methanogenium</taxon>
    </lineage>
</organism>
<dbReference type="EC" id="2.7.2.8" evidence="8"/>
<sequence>MKREEVLIEAMPYIQRFHGKTIVIKLGGHAMVDQTILDTVIQDVVLLRYVGINVVLVHGGGPEITEKMVAMGKKPKFVAGLRITDSETMEIAQMVLVGKINDNIVSDIAKFGALGVGISGNDGNLLIARKAGTKTVMVDETSQEVDLGLVGDIEEVNPKILKDLLENHYIPVVAPVAIDRKGHSLNVNADTAAGEIAVALNAYKLINLSDIDGVMNENRTRTYQRLTVQEAESLIMDGTIVGGMIPKLDSCLYALNHGVLSAHIINGNREHNLLLELFTDNGVGTMIHLS</sequence>
<proteinExistence type="inferred from homology"/>
<dbReference type="SUPFAM" id="SSF53633">
    <property type="entry name" value="Carbamate kinase-like"/>
    <property type="match status" value="1"/>
</dbReference>
<dbReference type="InterPro" id="IPR001057">
    <property type="entry name" value="Glu/AcGlu_kinase"/>
</dbReference>
<dbReference type="PIRSF" id="PIRSF000728">
    <property type="entry name" value="NAGK"/>
    <property type="match status" value="1"/>
</dbReference>
<comment type="function">
    <text evidence="8">Catalyzes the ATP-dependent phosphorylation of N-acetyl-L-glutamate.</text>
</comment>
<reference evidence="10" key="1">
    <citation type="submission" date="2022-01" db="EMBL/GenBank/DDBJ databases">
        <title>Draft genome of Methanogenium marinum DSM 15558.</title>
        <authorList>
            <person name="Chen S.-C."/>
            <person name="You Y.-T."/>
        </authorList>
    </citation>
    <scope>NUCLEOTIDE SEQUENCE</scope>
    <source>
        <strain evidence="10">DSM 15558</strain>
    </source>
</reference>
<evidence type="ECO:0000313" key="10">
    <source>
        <dbReference type="EMBL" id="MDE4908344.1"/>
    </source>
</evidence>
<dbReference type="InterPro" id="IPR036393">
    <property type="entry name" value="AceGlu_kinase-like_sf"/>
</dbReference>
<dbReference type="InterPro" id="IPR001048">
    <property type="entry name" value="Asp/Glu/Uridylate_kinase"/>
</dbReference>
<feature type="binding site" evidence="8">
    <location>
        <position position="82"/>
    </location>
    <ligand>
        <name>substrate</name>
    </ligand>
</feature>
<comment type="caution">
    <text evidence="10">The sequence shown here is derived from an EMBL/GenBank/DDBJ whole genome shotgun (WGS) entry which is preliminary data.</text>
</comment>
<comment type="pathway">
    <text evidence="1 8">Amino-acid biosynthesis; L-arginine biosynthesis; N(2)-acetyl-L-ornithine from L-glutamate: step 2/4.</text>
</comment>
<dbReference type="FunFam" id="3.40.1160.10:FF:000004">
    <property type="entry name" value="Acetylglutamate kinase"/>
    <property type="match status" value="1"/>
</dbReference>
<feature type="site" description="Transition state stabilizer" evidence="8">
    <location>
        <position position="25"/>
    </location>
</feature>
<accession>A0A9Q4KTC1</accession>
<feature type="domain" description="Aspartate/glutamate/uridylate kinase" evidence="9">
    <location>
        <begin position="20"/>
        <end position="266"/>
    </location>
</feature>
<dbReference type="PANTHER" id="PTHR23342:SF0">
    <property type="entry name" value="N-ACETYLGLUTAMATE SYNTHASE, MITOCHONDRIAL"/>
    <property type="match status" value="1"/>
</dbReference>
<evidence type="ECO:0000256" key="5">
    <source>
        <dbReference type="ARBA" id="ARBA00022741"/>
    </source>
</evidence>
<dbReference type="GO" id="GO:0005737">
    <property type="term" value="C:cytoplasm"/>
    <property type="evidence" value="ECO:0007669"/>
    <property type="project" value="UniProtKB-SubCell"/>
</dbReference>
<dbReference type="GO" id="GO:0005524">
    <property type="term" value="F:ATP binding"/>
    <property type="evidence" value="ECO:0007669"/>
    <property type="project" value="UniProtKB-UniRule"/>
</dbReference>